<name>I4DAU8_DESAJ</name>
<organism evidence="3 4">
    <name type="scientific">Desulfosporosinus acidiphilus (strain DSM 22704 / JCM 16185 / SJ4)</name>
    <dbReference type="NCBI Taxonomy" id="646529"/>
    <lineage>
        <taxon>Bacteria</taxon>
        <taxon>Bacillati</taxon>
        <taxon>Bacillota</taxon>
        <taxon>Clostridia</taxon>
        <taxon>Eubacteriales</taxon>
        <taxon>Desulfitobacteriaceae</taxon>
        <taxon>Desulfosporosinus</taxon>
    </lineage>
</organism>
<sequence>MIGVDIGHETQHARAFDWRGVELGKVFRFENSKEGFEAFGRWVEKLKHSVGKTAVMVGSEPTGHYWFNLVPYLKESGMKLVLVNPHHVKKSKEMDDNHPSKTDRKDPKTIAKLVCEGRYNIPHIPEGVYAELRIMMELRLRVCKELNQIKNRVQRWLSIYFPEFVKVYCKIDTVSGLLVLENVPMPEDILALGAAGLNGLWRQSKIKAVGMKKATSLFEAAKSSVGCKNGGDAARLELRLLLADYRTKMEQYTQIMEEVEKLCRQVPNVEKLLEIGGIGFVTVAGFVVEVGDIRRFQSPKQIQKLAGLALRENSSGQCKGQTTISRRGRARLRAVLFQAVMPLVSKNQEFKKIHQYYTSRAKNPLKKKQSLIALSCKLIRVFYALLTKGCAYDPVKLVTDINRPVDRLAA</sequence>
<dbReference type="Pfam" id="PF02371">
    <property type="entry name" value="Transposase_20"/>
    <property type="match status" value="1"/>
</dbReference>
<evidence type="ECO:0000259" key="1">
    <source>
        <dbReference type="Pfam" id="PF01548"/>
    </source>
</evidence>
<dbReference type="GO" id="GO:0004803">
    <property type="term" value="F:transposase activity"/>
    <property type="evidence" value="ECO:0007669"/>
    <property type="project" value="InterPro"/>
</dbReference>
<dbReference type="PANTHER" id="PTHR33055:SF13">
    <property type="entry name" value="TRANSPOSASE"/>
    <property type="match status" value="1"/>
</dbReference>
<feature type="domain" description="Transposase IS110-like N-terminal" evidence="1">
    <location>
        <begin position="2"/>
        <end position="162"/>
    </location>
</feature>
<dbReference type="InterPro" id="IPR002525">
    <property type="entry name" value="Transp_IS110-like_N"/>
</dbReference>
<keyword evidence="4" id="KW-1185">Reference proteome</keyword>
<dbReference type="GO" id="GO:0006313">
    <property type="term" value="P:DNA transposition"/>
    <property type="evidence" value="ECO:0007669"/>
    <property type="project" value="InterPro"/>
</dbReference>
<gene>
    <name evidence="3" type="ordered locus">Desaci_4057</name>
</gene>
<dbReference type="RefSeq" id="WP_014828908.1">
    <property type="nucleotide sequence ID" value="NC_018068.1"/>
</dbReference>
<dbReference type="GO" id="GO:0003677">
    <property type="term" value="F:DNA binding"/>
    <property type="evidence" value="ECO:0007669"/>
    <property type="project" value="InterPro"/>
</dbReference>
<reference evidence="3 4" key="1">
    <citation type="journal article" date="2012" name="J. Bacteriol.">
        <title>Complete genome sequences of Desulfosporosinus orientis DSM765T, Desulfosporosinus youngiae DSM17734T, Desulfosporosinus meridiei DSM13257T, and Desulfosporosinus acidiphilus DSM22704T.</title>
        <authorList>
            <person name="Pester M."/>
            <person name="Brambilla E."/>
            <person name="Alazard D."/>
            <person name="Rattei T."/>
            <person name="Weinmaier T."/>
            <person name="Han J."/>
            <person name="Lucas S."/>
            <person name="Lapidus A."/>
            <person name="Cheng J.F."/>
            <person name="Goodwin L."/>
            <person name="Pitluck S."/>
            <person name="Peters L."/>
            <person name="Ovchinnikova G."/>
            <person name="Teshima H."/>
            <person name="Detter J.C."/>
            <person name="Han C.S."/>
            <person name="Tapia R."/>
            <person name="Land M.L."/>
            <person name="Hauser L."/>
            <person name="Kyrpides N.C."/>
            <person name="Ivanova N.N."/>
            <person name="Pagani I."/>
            <person name="Huntmann M."/>
            <person name="Wei C.L."/>
            <person name="Davenport K.W."/>
            <person name="Daligault H."/>
            <person name="Chain P.S."/>
            <person name="Chen A."/>
            <person name="Mavromatis K."/>
            <person name="Markowitz V."/>
            <person name="Szeto E."/>
            <person name="Mikhailova N."/>
            <person name="Pati A."/>
            <person name="Wagner M."/>
            <person name="Woyke T."/>
            <person name="Ollivier B."/>
            <person name="Klenk H.P."/>
            <person name="Spring S."/>
            <person name="Loy A."/>
        </authorList>
    </citation>
    <scope>NUCLEOTIDE SEQUENCE [LARGE SCALE GENOMIC DNA]</scope>
    <source>
        <strain evidence="4">DSM 22704 / JCM 16185 / SJ4</strain>
    </source>
</reference>
<dbReference type="HOGENOM" id="CLU_036902_4_1_9"/>
<dbReference type="Proteomes" id="UP000002892">
    <property type="component" value="Chromosome"/>
</dbReference>
<dbReference type="KEGG" id="dai:Desaci_4057"/>
<feature type="domain" description="Transposase IS116/IS110/IS902 C-terminal" evidence="2">
    <location>
        <begin position="270"/>
        <end position="355"/>
    </location>
</feature>
<protein>
    <submittedName>
        <fullName evidence="3">Transposase</fullName>
    </submittedName>
</protein>
<dbReference type="STRING" id="646529.Desaci_4057"/>
<dbReference type="NCBIfam" id="NF033542">
    <property type="entry name" value="transpos_IS110"/>
    <property type="match status" value="1"/>
</dbReference>
<evidence type="ECO:0000313" key="3">
    <source>
        <dbReference type="EMBL" id="AFM42922.1"/>
    </source>
</evidence>
<dbReference type="InterPro" id="IPR003346">
    <property type="entry name" value="Transposase_20"/>
</dbReference>
<proteinExistence type="predicted"/>
<dbReference type="EMBL" id="CP003639">
    <property type="protein sequence ID" value="AFM42922.1"/>
    <property type="molecule type" value="Genomic_DNA"/>
</dbReference>
<evidence type="ECO:0000259" key="2">
    <source>
        <dbReference type="Pfam" id="PF02371"/>
    </source>
</evidence>
<dbReference type="AlphaFoldDB" id="I4DAU8"/>
<dbReference type="InterPro" id="IPR047650">
    <property type="entry name" value="Transpos_IS110"/>
</dbReference>
<dbReference type="Pfam" id="PF01548">
    <property type="entry name" value="DEDD_Tnp_IS110"/>
    <property type="match status" value="1"/>
</dbReference>
<accession>I4DAU8</accession>
<dbReference type="eggNOG" id="COG3547">
    <property type="taxonomic scope" value="Bacteria"/>
</dbReference>
<dbReference type="PANTHER" id="PTHR33055">
    <property type="entry name" value="TRANSPOSASE FOR INSERTION SEQUENCE ELEMENT IS1111A"/>
    <property type="match status" value="1"/>
</dbReference>
<evidence type="ECO:0000313" key="4">
    <source>
        <dbReference type="Proteomes" id="UP000002892"/>
    </source>
</evidence>